<dbReference type="PANTHER" id="PTHR36840">
    <property type="entry name" value="BLL5714 PROTEIN"/>
    <property type="match status" value="1"/>
</dbReference>
<protein>
    <submittedName>
        <fullName evidence="2">Low temperature requirement protein A</fullName>
    </submittedName>
</protein>
<proteinExistence type="predicted"/>
<evidence type="ECO:0000256" key="1">
    <source>
        <dbReference type="SAM" id="Phobius"/>
    </source>
</evidence>
<feature type="transmembrane region" description="Helical" evidence="1">
    <location>
        <begin position="107"/>
        <end position="126"/>
    </location>
</feature>
<gene>
    <name evidence="2" type="ORF">GFD30_04115</name>
</gene>
<feature type="transmembrane region" description="Helical" evidence="1">
    <location>
        <begin position="244"/>
        <end position="264"/>
    </location>
</feature>
<feature type="transmembrane region" description="Helical" evidence="1">
    <location>
        <begin position="132"/>
        <end position="150"/>
    </location>
</feature>
<sequence length="401" mass="43298">MPLGAKTRKRRRDRLLRSIIVTRLLPAWFVERIDPVRDEDDLRVSTLELFFDLVFVFIIAQFTAIIAHDPLLGLVQSALVFGFLWWMFAGYSWLTNVIPPLRPARRVLILCAMAGWLLIGLTVPAAFHGGSIWLAVGILVVVLVHGLMYLQAARSFGPVFAANLAATAAVFAAQLVDDGIWQYVCWGLACAIVWSVPIWHGQQGLRLHPAHITERHGLVVIVVLGESVVAIGLGARALPIDADLLVAAILGLVLCACLWWSLFVRDLPATEHVLAATKDPVQRVRKVLAGLSYAFIPVLMGILVTAAGIEHAIGHAMEPLDTASTWLLSGGVAAFLLGTAGLRLTMPLPRPWDRVILAAVVLALAPIGLFNTALQLAAIVIALIVALALESRTAAARTPAT</sequence>
<keyword evidence="1" id="KW-0812">Transmembrane</keyword>
<feature type="transmembrane region" description="Helical" evidence="1">
    <location>
        <begin position="218"/>
        <end position="238"/>
    </location>
</feature>
<feature type="transmembrane region" description="Helical" evidence="1">
    <location>
        <begin position="356"/>
        <end position="389"/>
    </location>
</feature>
<organism evidence="2 3">
    <name type="scientific">Glycomyces albidus</name>
    <dbReference type="NCBI Taxonomy" id="2656774"/>
    <lineage>
        <taxon>Bacteria</taxon>
        <taxon>Bacillati</taxon>
        <taxon>Actinomycetota</taxon>
        <taxon>Actinomycetes</taxon>
        <taxon>Glycomycetales</taxon>
        <taxon>Glycomycetaceae</taxon>
        <taxon>Glycomyces</taxon>
    </lineage>
</organism>
<dbReference type="Pfam" id="PF06772">
    <property type="entry name" value="LtrA"/>
    <property type="match status" value="1"/>
</dbReference>
<evidence type="ECO:0000313" key="2">
    <source>
        <dbReference type="EMBL" id="MQM24768.1"/>
    </source>
</evidence>
<feature type="transmembrane region" description="Helical" evidence="1">
    <location>
        <begin position="74"/>
        <end position="95"/>
    </location>
</feature>
<feature type="transmembrane region" description="Helical" evidence="1">
    <location>
        <begin position="180"/>
        <end position="198"/>
    </location>
</feature>
<reference evidence="2 3" key="1">
    <citation type="submission" date="2019-10" db="EMBL/GenBank/DDBJ databases">
        <title>Glycomyces albidus sp. nov., a novel actinomycete isolated from rhizosphere soil of wheat (Triticum aestivum L.).</title>
        <authorList>
            <person name="Qian L."/>
        </authorList>
    </citation>
    <scope>NUCLEOTIDE SEQUENCE [LARGE SCALE GENOMIC DNA]</scope>
    <source>
        <strain evidence="2 3">NEAU-7082</strain>
    </source>
</reference>
<feature type="transmembrane region" description="Helical" evidence="1">
    <location>
        <begin position="287"/>
        <end position="306"/>
    </location>
</feature>
<dbReference type="EMBL" id="WIAO01000003">
    <property type="protein sequence ID" value="MQM24768.1"/>
    <property type="molecule type" value="Genomic_DNA"/>
</dbReference>
<dbReference type="PANTHER" id="PTHR36840:SF1">
    <property type="entry name" value="BLL5714 PROTEIN"/>
    <property type="match status" value="1"/>
</dbReference>
<dbReference type="Proteomes" id="UP000477750">
    <property type="component" value="Unassembled WGS sequence"/>
</dbReference>
<keyword evidence="3" id="KW-1185">Reference proteome</keyword>
<name>A0A6L5G552_9ACTN</name>
<keyword evidence="1" id="KW-1133">Transmembrane helix</keyword>
<evidence type="ECO:0000313" key="3">
    <source>
        <dbReference type="Proteomes" id="UP000477750"/>
    </source>
</evidence>
<feature type="transmembrane region" description="Helical" evidence="1">
    <location>
        <begin position="326"/>
        <end position="344"/>
    </location>
</feature>
<feature type="transmembrane region" description="Helical" evidence="1">
    <location>
        <begin position="157"/>
        <end position="174"/>
    </location>
</feature>
<feature type="transmembrane region" description="Helical" evidence="1">
    <location>
        <begin position="49"/>
        <end position="68"/>
    </location>
</feature>
<dbReference type="InterPro" id="IPR010640">
    <property type="entry name" value="Low_temperature_requirement_A"/>
</dbReference>
<dbReference type="AlphaFoldDB" id="A0A6L5G552"/>
<accession>A0A6L5G552</accession>
<comment type="caution">
    <text evidence="2">The sequence shown here is derived from an EMBL/GenBank/DDBJ whole genome shotgun (WGS) entry which is preliminary data.</text>
</comment>
<keyword evidence="1" id="KW-0472">Membrane</keyword>